<keyword evidence="2" id="KW-1185">Reference proteome</keyword>
<dbReference type="AlphaFoldDB" id="A0A1Q5TXN6"/>
<dbReference type="Proteomes" id="UP000186955">
    <property type="component" value="Unassembled WGS sequence"/>
</dbReference>
<gene>
    <name evidence="1" type="ORF">PENSUB_6743</name>
</gene>
<name>A0A1Q5TXN6_9EURO</name>
<dbReference type="EMBL" id="MNBE01000607">
    <property type="protein sequence ID" value="OKP04998.1"/>
    <property type="molecule type" value="Genomic_DNA"/>
</dbReference>
<organism evidence="1 2">
    <name type="scientific">Penicillium subrubescens</name>
    <dbReference type="NCBI Taxonomy" id="1316194"/>
    <lineage>
        <taxon>Eukaryota</taxon>
        <taxon>Fungi</taxon>
        <taxon>Dikarya</taxon>
        <taxon>Ascomycota</taxon>
        <taxon>Pezizomycotina</taxon>
        <taxon>Eurotiomycetes</taxon>
        <taxon>Eurotiomycetidae</taxon>
        <taxon>Eurotiales</taxon>
        <taxon>Aspergillaceae</taxon>
        <taxon>Penicillium</taxon>
    </lineage>
</organism>
<comment type="caution">
    <text evidence="1">The sequence shown here is derived from an EMBL/GenBank/DDBJ whole genome shotgun (WGS) entry which is preliminary data.</text>
</comment>
<accession>A0A1Q5TXN6</accession>
<dbReference type="STRING" id="1316194.A0A1Q5TXN6"/>
<sequence length="98" mass="11684">MGPYGRRFQPAQGRVELLLDERTPWPVKRTRWMVDRVQEEQPWQRLFGRLFGFVNEFKEKLAVLVHITSGQPPRGHELLSIRHRYSAAGEHRNMFIED</sequence>
<evidence type="ECO:0000313" key="2">
    <source>
        <dbReference type="Proteomes" id="UP000186955"/>
    </source>
</evidence>
<evidence type="ECO:0000313" key="1">
    <source>
        <dbReference type="EMBL" id="OKP04998.1"/>
    </source>
</evidence>
<protein>
    <submittedName>
        <fullName evidence="1">Uncharacterized protein</fullName>
    </submittedName>
</protein>
<proteinExistence type="predicted"/>
<reference evidence="1 2" key="1">
    <citation type="submission" date="2016-10" db="EMBL/GenBank/DDBJ databases">
        <title>Genome sequence of the ascomycete fungus Penicillium subrubescens.</title>
        <authorList>
            <person name="De Vries R.P."/>
            <person name="Peng M."/>
            <person name="Dilokpimol A."/>
            <person name="Hilden K."/>
            <person name="Makela M.R."/>
            <person name="Grigoriev I."/>
            <person name="Riley R."/>
            <person name="Granchi Z."/>
        </authorList>
    </citation>
    <scope>NUCLEOTIDE SEQUENCE [LARGE SCALE GENOMIC DNA]</scope>
    <source>
        <strain evidence="1 2">CBS 132785</strain>
    </source>
</reference>